<dbReference type="EMBL" id="LAFY01004086">
    <property type="protein sequence ID" value="KJX95246.1"/>
    <property type="molecule type" value="Genomic_DNA"/>
</dbReference>
<feature type="compositionally biased region" description="Acidic residues" evidence="2">
    <location>
        <begin position="864"/>
        <end position="873"/>
    </location>
</feature>
<dbReference type="InterPro" id="IPR013948">
    <property type="entry name" value="DNA_replication_reg_Sld3_C"/>
</dbReference>
<evidence type="ECO:0000256" key="1">
    <source>
        <dbReference type="SAM" id="Coils"/>
    </source>
</evidence>
<feature type="compositionally biased region" description="Polar residues" evidence="2">
    <location>
        <begin position="677"/>
        <end position="697"/>
    </location>
</feature>
<dbReference type="GO" id="GO:0006270">
    <property type="term" value="P:DNA replication initiation"/>
    <property type="evidence" value="ECO:0007669"/>
    <property type="project" value="InterPro"/>
</dbReference>
<feature type="region of interest" description="Disordered" evidence="2">
    <location>
        <begin position="403"/>
        <end position="431"/>
    </location>
</feature>
<feature type="coiled-coil region" evidence="1">
    <location>
        <begin position="621"/>
        <end position="648"/>
    </location>
</feature>
<organism evidence="4 5">
    <name type="scientific">Zymoseptoria brevis</name>
    <dbReference type="NCBI Taxonomy" id="1047168"/>
    <lineage>
        <taxon>Eukaryota</taxon>
        <taxon>Fungi</taxon>
        <taxon>Dikarya</taxon>
        <taxon>Ascomycota</taxon>
        <taxon>Pezizomycotina</taxon>
        <taxon>Dothideomycetes</taxon>
        <taxon>Dothideomycetidae</taxon>
        <taxon>Mycosphaerellales</taxon>
        <taxon>Mycosphaerellaceae</taxon>
        <taxon>Zymoseptoria</taxon>
    </lineage>
</organism>
<feature type="compositionally biased region" description="Basic and acidic residues" evidence="2">
    <location>
        <begin position="524"/>
        <end position="536"/>
    </location>
</feature>
<dbReference type="InterPro" id="IPR042511">
    <property type="entry name" value="Sld3"/>
</dbReference>
<dbReference type="Proteomes" id="UP000033647">
    <property type="component" value="Unassembled WGS sequence"/>
</dbReference>
<dbReference type="AlphaFoldDB" id="A0A0F4GCY1"/>
<feature type="region of interest" description="Disordered" evidence="2">
    <location>
        <begin position="838"/>
        <end position="873"/>
    </location>
</feature>
<evidence type="ECO:0000313" key="5">
    <source>
        <dbReference type="Proteomes" id="UP000033647"/>
    </source>
</evidence>
<dbReference type="GO" id="GO:0031261">
    <property type="term" value="C:DNA replication preinitiation complex"/>
    <property type="evidence" value="ECO:0007669"/>
    <property type="project" value="TreeGrafter"/>
</dbReference>
<dbReference type="Pfam" id="PF08639">
    <property type="entry name" value="Sld3_STD"/>
    <property type="match status" value="1"/>
</dbReference>
<feature type="compositionally biased region" description="Low complexity" evidence="2">
    <location>
        <begin position="409"/>
        <end position="422"/>
    </location>
</feature>
<feature type="region of interest" description="Disordered" evidence="2">
    <location>
        <begin position="675"/>
        <end position="709"/>
    </location>
</feature>
<feature type="region of interest" description="Disordered" evidence="2">
    <location>
        <begin position="350"/>
        <end position="370"/>
    </location>
</feature>
<name>A0A0F4GCY1_9PEZI</name>
<dbReference type="OrthoDB" id="5395343at2759"/>
<feature type="compositionally biased region" description="Gly residues" evidence="2">
    <location>
        <begin position="847"/>
        <end position="857"/>
    </location>
</feature>
<dbReference type="STRING" id="1047168.A0A0F4GCY1"/>
<protein>
    <recommendedName>
        <fullName evidence="3">DNA replication regulator Sld3 C-terminal domain-containing protein</fullName>
    </recommendedName>
</protein>
<feature type="compositionally biased region" description="Polar residues" evidence="2">
    <location>
        <begin position="358"/>
        <end position="368"/>
    </location>
</feature>
<accession>A0A0F4GCY1</accession>
<dbReference type="PANTHER" id="PTHR28067">
    <property type="entry name" value="DNA REPLICATION REGULATOR SLD3"/>
    <property type="match status" value="1"/>
</dbReference>
<feature type="region of interest" description="Disordered" evidence="2">
    <location>
        <begin position="498"/>
        <end position="560"/>
    </location>
</feature>
<feature type="domain" description="DNA replication regulator Sld3 C-terminal" evidence="3">
    <location>
        <begin position="238"/>
        <end position="772"/>
    </location>
</feature>
<keyword evidence="1" id="KW-0175">Coiled coil</keyword>
<keyword evidence="5" id="KW-1185">Reference proteome</keyword>
<sequence length="873" mass="96211">MSIHNDACITTATSGKAEKDEAHDFTRKRRREDELQCAIDRRPFTIQTDSTDPFAKPRTFTPLCLLSRSNLPLAYLDTAQGGSRMFAAHVQILEACHEFQDETNVLVVEDEGEGRLYTIERVQRRRYALCRLGAWVKTGDVEQRSNMDVRPDEAPRKRHAVKSANSGQPWWMSAAAEEKKEDIHSDSVRGCLPALSMQRPRTTVAAGQPLAIPDDSSLLPHSLDTAKPDASKIPIPAEALEELTKHYLDALYLSRTPLSYFTKGPLARARTAFASSPAELVTYLRGSILTSSVMDKKYREVIAEHVKEMPSFDAEASAMKPKSKRKRKWKAKRDKSGFFVDEKDHVEQWWQKDDDSGGSPNAADSTNAVLKRRSPRLRNRETFMQIILILEILAFEAAMPSTELPTANESQDADSQAQESQAVAGEKRPRKKKELDLPAVLESLIDRLCIWYSLETTTPIKPGANGSGDSKDETSDDLKSFCTEVILPFYGGRIPDHANSTSKKLGGPSVPKPASQRISAVSRKPGEPAVRRAPEKKPRKPLGRVSTDTLNSIGTRPPLLHRSATDSAALSTLIKQEEVELPSLDRIPLARPRSQPQVPAFPKPRASLLQQVSFNKREVDLSAMSQANEEKKRKKAKVQEQIKDAIGTLRKPNRALAVVEVAKNADESFAKAIARGKTSSGTNHSQRRPTAQTSVAVTATPRHIKATPLPRRRIDRGSDEKYDTQLVPASSTRLFAGRSSDMVPSSSFAIPQTAQKTAHRTTASSIEETPSRGFARFMPAALARPPGTLLESPTVRRTAAPISETPSHPLRMSGLMETPKVRQPVGLRRVEASPAQVLASPMVGRDTGSGLGSGGKSIYGTLGWDEEEYEELS</sequence>
<proteinExistence type="predicted"/>
<evidence type="ECO:0000259" key="3">
    <source>
        <dbReference type="Pfam" id="PF08639"/>
    </source>
</evidence>
<reference evidence="4 5" key="1">
    <citation type="submission" date="2015-03" db="EMBL/GenBank/DDBJ databases">
        <title>RNA-seq based gene annotation and comparative genomics of four Zymoseptoria species reveal species-specific pathogenicity related genes and transposable element activity.</title>
        <authorList>
            <person name="Grandaubert J."/>
            <person name="Bhattacharyya A."/>
            <person name="Stukenbrock E.H."/>
        </authorList>
    </citation>
    <scope>NUCLEOTIDE SEQUENCE [LARGE SCALE GENOMIC DNA]</scope>
    <source>
        <strain evidence="4 5">Zb18110</strain>
    </source>
</reference>
<evidence type="ECO:0000313" key="4">
    <source>
        <dbReference type="EMBL" id="KJX95246.1"/>
    </source>
</evidence>
<dbReference type="PANTHER" id="PTHR28067:SF1">
    <property type="entry name" value="DNA REPLICATION REGULATOR SLD3"/>
    <property type="match status" value="1"/>
</dbReference>
<dbReference type="Gene3D" id="1.20.58.2130">
    <property type="match status" value="1"/>
</dbReference>
<comment type="caution">
    <text evidence="4">The sequence shown here is derived from an EMBL/GenBank/DDBJ whole genome shotgun (WGS) entry which is preliminary data.</text>
</comment>
<gene>
    <name evidence="4" type="ORF">TI39_contig4126g00017</name>
</gene>
<evidence type="ECO:0000256" key="2">
    <source>
        <dbReference type="SAM" id="MobiDB-lite"/>
    </source>
</evidence>